<organism evidence="6 7">
    <name type="scientific">Cyclobacterium marinum (strain ATCC 25205 / DSM 745 / LMG 13164 / NCIMB 1802)</name>
    <name type="common">Flectobacillus marinus</name>
    <dbReference type="NCBI Taxonomy" id="880070"/>
    <lineage>
        <taxon>Bacteria</taxon>
        <taxon>Pseudomonadati</taxon>
        <taxon>Bacteroidota</taxon>
        <taxon>Cytophagia</taxon>
        <taxon>Cytophagales</taxon>
        <taxon>Cyclobacteriaceae</taxon>
        <taxon>Cyclobacterium</taxon>
    </lineage>
</organism>
<dbReference type="STRING" id="880070.Cycma_4079"/>
<evidence type="ECO:0000313" key="7">
    <source>
        <dbReference type="Proteomes" id="UP000001635"/>
    </source>
</evidence>
<keyword evidence="1 4" id="KW-0349">Heme</keyword>
<dbReference type="SUPFAM" id="SSF46626">
    <property type="entry name" value="Cytochrome c"/>
    <property type="match status" value="1"/>
</dbReference>
<keyword evidence="3 4" id="KW-0408">Iron</keyword>
<dbReference type="InterPro" id="IPR011042">
    <property type="entry name" value="6-blade_b-propeller_TolB-like"/>
</dbReference>
<evidence type="ECO:0000256" key="2">
    <source>
        <dbReference type="ARBA" id="ARBA00022723"/>
    </source>
</evidence>
<dbReference type="Gene3D" id="2.120.10.30">
    <property type="entry name" value="TolB, C-terminal domain"/>
    <property type="match status" value="1"/>
</dbReference>
<keyword evidence="7" id="KW-1185">Reference proteome</keyword>
<dbReference type="NCBIfam" id="TIGR02604">
    <property type="entry name" value="Piru_Ver_Nterm"/>
    <property type="match status" value="1"/>
</dbReference>
<dbReference type="Pfam" id="PF13646">
    <property type="entry name" value="HEAT_2"/>
    <property type="match status" value="2"/>
</dbReference>
<reference evidence="7" key="1">
    <citation type="submission" date="2011-07" db="EMBL/GenBank/DDBJ databases">
        <title>The complete genome of Cyclobacterium marinum DSM 745.</title>
        <authorList>
            <person name="Lucas S."/>
            <person name="Han J."/>
            <person name="Lapidus A."/>
            <person name="Bruce D."/>
            <person name="Goodwin L."/>
            <person name="Pitluck S."/>
            <person name="Peters L."/>
            <person name="Kyrpides N."/>
            <person name="Mavromatis K."/>
            <person name="Ivanova N."/>
            <person name="Ovchinnikova G."/>
            <person name="Chertkov O."/>
            <person name="Detter J.C."/>
            <person name="Tapia R."/>
            <person name="Han C."/>
            <person name="Land M."/>
            <person name="Hauser L."/>
            <person name="Markowitz V."/>
            <person name="Cheng J.-F."/>
            <person name="Hugenholtz P."/>
            <person name="Woyke T."/>
            <person name="Wu D."/>
            <person name="Tindall B."/>
            <person name="Schuetze A."/>
            <person name="Brambilla E."/>
            <person name="Klenk H.-P."/>
            <person name="Eisen J.A."/>
        </authorList>
    </citation>
    <scope>NUCLEOTIDE SEQUENCE [LARGE SCALE GENOMIC DNA]</scope>
    <source>
        <strain evidence="7">ATCC 25205 / DSM 745 / LMG 13164 / NCIMB 1802</strain>
    </source>
</reference>
<dbReference type="Gene3D" id="1.10.760.10">
    <property type="entry name" value="Cytochrome c-like domain"/>
    <property type="match status" value="1"/>
</dbReference>
<dbReference type="Proteomes" id="UP000001635">
    <property type="component" value="Chromosome"/>
</dbReference>
<dbReference type="SUPFAM" id="SSF50952">
    <property type="entry name" value="Soluble quinoprotein glucose dehydrogenase"/>
    <property type="match status" value="1"/>
</dbReference>
<dbReference type="InterPro" id="IPR016024">
    <property type="entry name" value="ARM-type_fold"/>
</dbReference>
<dbReference type="InterPro" id="IPR009056">
    <property type="entry name" value="Cyt_c-like_dom"/>
</dbReference>
<name>G0J7T7_CYCMS</name>
<dbReference type="Pfam" id="PF23500">
    <property type="entry name" value="DUF7133"/>
    <property type="match status" value="2"/>
</dbReference>
<dbReference type="RefSeq" id="WP_014022069.1">
    <property type="nucleotide sequence ID" value="NC_015914.1"/>
</dbReference>
<dbReference type="KEGG" id="cmr:Cycma_4079"/>
<dbReference type="Gene3D" id="1.25.10.10">
    <property type="entry name" value="Leucine-rich Repeat Variant"/>
    <property type="match status" value="2"/>
</dbReference>
<dbReference type="HOGENOM" id="CLU_004500_1_0_10"/>
<keyword evidence="2 4" id="KW-0479">Metal-binding</keyword>
<sequence length="1196" mass="131864">MSDFNRLNHFTKKSLNTMLLELKIFTNFLISVANKASHISRLLVGIASFLIVLSVNGTIANAQNALRDIPSTDPQVQMDRFQVADGFEVNLFASDPMVVKPIQMNWDAQGRLWVVSSTIYPHLRPGETANDKILVIEDTDRDGIADKSTVFAEGLFTPTGLLPGDGGVYVANSTEILHLKDTDGDGKADERTKILSGFGTGDTHHLIHTFRWGPDGLMYFNQSIYIYSHVETPWGIRRLEGGGVWQYNTKTKKLEVYAKGLINPWGLQFDKWGKSFLTDGAGREGINYAFPGATFVTAPGAERILSGLNPGQPKHSGLDIVSGAHMPEDWAGSLITNDFRANRVNRFVLEEQGSGFVSKQADDLLWTDHIGFRPVDILMGPDGAIYVADWYNPIIQHGEVDFFDSRRDQQHGRIWRITKKDSPLVKYPDLQNKTIPELLEALKSEENWERLQAKLILKNKDVQEVREAISKWLDALDPSNQEFEHHLMEGLWMHQAIGAVNVPLLEKLLTAKKPEARAAAIRVLVHWKEDIPETQSLLAKATKDSHATVRLEAVVGLQNFSTAEATIAALEALDQTMDVNLDFALWHTINTLSPVWLPKLLNDPGYFGNMDKTIFALNTVGDPKSTSLLAQMYSDNKVPEKYLELVREKLAKYGTKEDLTKIYQQAINPKSTDKESQLKDLELLYKAASERGLVPQHTSAQLRSLLSSNNEAVEIKALQLVGMWKKADLLDLILLKNQDSNEEVRQAAMEAMGKLDDADSQELLLNMAKTHKNESIRILAISQLVRTAPEKATDAAITLLSEKPSENGTRELFAAFLSSNNATTVLANSLSNTRIPTETAKTGRKTMQELLPVHRRTRAGAIQLKDALEASGGVLPPEKMPQQLSEREIYLLGIEVKTAGDPVKGEAIYRRASMMCQNCHGIGGAGGQLGPDLSSLGTSLPIDNIIKSILEPTESIKEGFELQKVTKNDGGIVMGYLINDGAREVVIRDMAGNENGIPKSQIKNVEKVPGSLMPAGITASLEKQEFINLVSYLSKLGSNGDFRVTNEKLVRRWKAAPDFKALSKIDGVSTWQNLLGKNISPMTKGLYSKVAGDLPLGDIPVITDNNGKKFSLVQFEVSILKAGEFSLKLTGVDQAKVWVSGKEISINNGTGATNLSVGKQWVNIVFDREKVASGSLKVLIEDGKANSSQSQIIVGN</sequence>
<dbReference type="InterPro" id="IPR013428">
    <property type="entry name" value="Membrane-bound_put_N"/>
</dbReference>
<dbReference type="AlphaFoldDB" id="G0J7T7"/>
<dbReference type="GO" id="GO:0046872">
    <property type="term" value="F:metal ion binding"/>
    <property type="evidence" value="ECO:0007669"/>
    <property type="project" value="UniProtKB-KW"/>
</dbReference>
<proteinExistence type="predicted"/>
<accession>G0J7T7</accession>
<dbReference type="InterPro" id="IPR036909">
    <property type="entry name" value="Cyt_c-like_dom_sf"/>
</dbReference>
<evidence type="ECO:0000259" key="5">
    <source>
        <dbReference type="PROSITE" id="PS51007"/>
    </source>
</evidence>
<dbReference type="InterPro" id="IPR021133">
    <property type="entry name" value="HEAT_type_2"/>
</dbReference>
<dbReference type="GO" id="GO:0020037">
    <property type="term" value="F:heme binding"/>
    <property type="evidence" value="ECO:0007669"/>
    <property type="project" value="InterPro"/>
</dbReference>
<dbReference type="PANTHER" id="PTHR33546:SF1">
    <property type="entry name" value="LARGE, MULTIFUNCTIONAL SECRETED PROTEIN"/>
    <property type="match status" value="1"/>
</dbReference>
<dbReference type="eggNOG" id="COG2133">
    <property type="taxonomic scope" value="Bacteria"/>
</dbReference>
<evidence type="ECO:0000256" key="1">
    <source>
        <dbReference type="ARBA" id="ARBA00022617"/>
    </source>
</evidence>
<protein>
    <submittedName>
        <fullName evidence="6">Membrane-bound dehydrogenase domain protein</fullName>
    </submittedName>
</protein>
<dbReference type="EMBL" id="CP002955">
    <property type="protein sequence ID" value="AEL27785.1"/>
    <property type="molecule type" value="Genomic_DNA"/>
</dbReference>
<dbReference type="PROSITE" id="PS50077">
    <property type="entry name" value="HEAT_REPEAT"/>
    <property type="match status" value="1"/>
</dbReference>
<gene>
    <name evidence="6" type="ordered locus">Cycma_4079</name>
</gene>
<dbReference type="InterPro" id="IPR011041">
    <property type="entry name" value="Quinoprot_gluc/sorb_DH_b-prop"/>
</dbReference>
<dbReference type="SUPFAM" id="SSF48371">
    <property type="entry name" value="ARM repeat"/>
    <property type="match status" value="2"/>
</dbReference>
<dbReference type="InterPro" id="IPR055557">
    <property type="entry name" value="DUF7133"/>
</dbReference>
<dbReference type="InterPro" id="IPR013427">
    <property type="entry name" value="Haem-bd_dom_put"/>
</dbReference>
<dbReference type="OrthoDB" id="9808161at2"/>
<evidence type="ECO:0000256" key="3">
    <source>
        <dbReference type="ARBA" id="ARBA00023004"/>
    </source>
</evidence>
<evidence type="ECO:0000313" key="6">
    <source>
        <dbReference type="EMBL" id="AEL27785.1"/>
    </source>
</evidence>
<dbReference type="InterPro" id="IPR011989">
    <property type="entry name" value="ARM-like"/>
</dbReference>
<dbReference type="PANTHER" id="PTHR33546">
    <property type="entry name" value="LARGE, MULTIFUNCTIONAL SECRETED PROTEIN-RELATED"/>
    <property type="match status" value="1"/>
</dbReference>
<evidence type="ECO:0000256" key="4">
    <source>
        <dbReference type="PROSITE-ProRule" id="PRU00433"/>
    </source>
</evidence>
<dbReference type="GO" id="GO:0009055">
    <property type="term" value="F:electron transfer activity"/>
    <property type="evidence" value="ECO:0007669"/>
    <property type="project" value="InterPro"/>
</dbReference>
<feature type="domain" description="Cytochrome c" evidence="5">
    <location>
        <begin position="900"/>
        <end position="1037"/>
    </location>
</feature>
<dbReference type="NCBIfam" id="TIGR02603">
    <property type="entry name" value="CxxCH_TIGR02603"/>
    <property type="match status" value="1"/>
</dbReference>
<dbReference type="PROSITE" id="PS51007">
    <property type="entry name" value="CYTC"/>
    <property type="match status" value="1"/>
</dbReference>
<dbReference type="eggNOG" id="COG1413">
    <property type="taxonomic scope" value="Bacteria"/>
</dbReference>